<organism evidence="1">
    <name type="scientific">uncultured Gemmatimonadota bacterium</name>
    <dbReference type="NCBI Taxonomy" id="203437"/>
    <lineage>
        <taxon>Bacteria</taxon>
        <taxon>Pseudomonadati</taxon>
        <taxon>Gemmatimonadota</taxon>
        <taxon>environmental samples</taxon>
    </lineage>
</organism>
<dbReference type="AlphaFoldDB" id="A0A6J4LDT5"/>
<dbReference type="EMBL" id="CADCTW010000114">
    <property type="protein sequence ID" value="CAA9329463.1"/>
    <property type="molecule type" value="Genomic_DNA"/>
</dbReference>
<accession>A0A6J4LDT5</accession>
<evidence type="ECO:0000313" key="1">
    <source>
        <dbReference type="EMBL" id="CAA9329463.1"/>
    </source>
</evidence>
<gene>
    <name evidence="1" type="ORF">AVDCRST_MAG68-2416</name>
</gene>
<reference evidence="1" key="1">
    <citation type="submission" date="2020-02" db="EMBL/GenBank/DDBJ databases">
        <authorList>
            <person name="Meier V. D."/>
        </authorList>
    </citation>
    <scope>NUCLEOTIDE SEQUENCE</scope>
    <source>
        <strain evidence="1">AVDCRST_MAG68</strain>
    </source>
</reference>
<proteinExistence type="predicted"/>
<name>A0A6J4LDT5_9BACT</name>
<protein>
    <submittedName>
        <fullName evidence="1">Uncharacterized protein</fullName>
    </submittedName>
</protein>
<sequence length="44" mass="4949">MLEYPEAKANCKSNGCFGKEPLEGEHIESRVHCVLKKTLCLSVR</sequence>